<sequence length="181" mass="19138">VGVVKTDQLELTESASAPTVNLSNGRIYYNSSDDNDGTNNIAGNEADANWTTDFNGAATGDFTLLVGSPLFITGGVDNPGAGLYSTDIEGTSYISTWPIGVYQPVVGGTSAARIGVFGNALVGPFGGAISAMLFLLNIFLTIKLIQAYRKAAFWKGEALFYTDVDNLDGMSELEKYLRGDL</sequence>
<keyword evidence="1" id="KW-0472">Membrane</keyword>
<organism evidence="2">
    <name type="scientific">marine sediment metagenome</name>
    <dbReference type="NCBI Taxonomy" id="412755"/>
    <lineage>
        <taxon>unclassified sequences</taxon>
        <taxon>metagenomes</taxon>
        <taxon>ecological metagenomes</taxon>
    </lineage>
</organism>
<evidence type="ECO:0000313" key="2">
    <source>
        <dbReference type="EMBL" id="KKL79416.1"/>
    </source>
</evidence>
<keyword evidence="1" id="KW-0812">Transmembrane</keyword>
<keyword evidence="1" id="KW-1133">Transmembrane helix</keyword>
<dbReference type="AlphaFoldDB" id="A0A0F9FLM9"/>
<accession>A0A0F9FLM9</accession>
<comment type="caution">
    <text evidence="2">The sequence shown here is derived from an EMBL/GenBank/DDBJ whole genome shotgun (WGS) entry which is preliminary data.</text>
</comment>
<evidence type="ECO:0000256" key="1">
    <source>
        <dbReference type="SAM" id="Phobius"/>
    </source>
</evidence>
<dbReference type="EMBL" id="LAZR01023179">
    <property type="protein sequence ID" value="KKL79416.1"/>
    <property type="molecule type" value="Genomic_DNA"/>
</dbReference>
<feature type="transmembrane region" description="Helical" evidence="1">
    <location>
        <begin position="125"/>
        <end position="145"/>
    </location>
</feature>
<reference evidence="2" key="1">
    <citation type="journal article" date="2015" name="Nature">
        <title>Complex archaea that bridge the gap between prokaryotes and eukaryotes.</title>
        <authorList>
            <person name="Spang A."/>
            <person name="Saw J.H."/>
            <person name="Jorgensen S.L."/>
            <person name="Zaremba-Niedzwiedzka K."/>
            <person name="Martijn J."/>
            <person name="Lind A.E."/>
            <person name="van Eijk R."/>
            <person name="Schleper C."/>
            <person name="Guy L."/>
            <person name="Ettema T.J."/>
        </authorList>
    </citation>
    <scope>NUCLEOTIDE SEQUENCE</scope>
</reference>
<proteinExistence type="predicted"/>
<gene>
    <name evidence="2" type="ORF">LCGC14_2015090</name>
</gene>
<protein>
    <submittedName>
        <fullName evidence="2">Uncharacterized protein</fullName>
    </submittedName>
</protein>
<feature type="non-terminal residue" evidence="2">
    <location>
        <position position="1"/>
    </location>
</feature>
<name>A0A0F9FLM9_9ZZZZ</name>